<feature type="compositionally biased region" description="Polar residues" evidence="1">
    <location>
        <begin position="99"/>
        <end position="119"/>
    </location>
</feature>
<sequence length="119" mass="13516">MRRKGLINCLRGKWMLVFSSFPHRREFGDSGLFSNVRVWILAGAGMMPLYTFSELYMLQQGTAHQAPHCVLPERGCPPIRFYRYKQTGFNRKGMGIKSISDTSRAMPSENQSPLSDGIV</sequence>
<organism evidence="2 3">
    <name type="scientific">Neisseria gonorrhoeae (strain NCCP11945)</name>
    <dbReference type="NCBI Taxonomy" id="521006"/>
    <lineage>
        <taxon>Bacteria</taxon>
        <taxon>Pseudomonadati</taxon>
        <taxon>Pseudomonadota</taxon>
        <taxon>Betaproteobacteria</taxon>
        <taxon>Neisseriales</taxon>
        <taxon>Neisseriaceae</taxon>
        <taxon>Neisseria</taxon>
    </lineage>
</organism>
<name>B4RJW7_NEIG2</name>
<proteinExistence type="predicted"/>
<dbReference type="Proteomes" id="UP000002564">
    <property type="component" value="Chromosome"/>
</dbReference>
<evidence type="ECO:0000256" key="1">
    <source>
        <dbReference type="SAM" id="MobiDB-lite"/>
    </source>
</evidence>
<evidence type="ECO:0000313" key="2">
    <source>
        <dbReference type="EMBL" id="ACF29118.1"/>
    </source>
</evidence>
<feature type="region of interest" description="Disordered" evidence="1">
    <location>
        <begin position="98"/>
        <end position="119"/>
    </location>
</feature>
<evidence type="ECO:0000313" key="3">
    <source>
        <dbReference type="Proteomes" id="UP000002564"/>
    </source>
</evidence>
<dbReference type="HOGENOM" id="CLU_166798_0_0_4"/>
<protein>
    <submittedName>
        <fullName evidence="2">Uncharacterized protein</fullName>
    </submittedName>
</protein>
<gene>
    <name evidence="2" type="ordered locus">NGK_0427</name>
</gene>
<dbReference type="EMBL" id="CP001050">
    <property type="protein sequence ID" value="ACF29118.1"/>
    <property type="molecule type" value="Genomic_DNA"/>
</dbReference>
<accession>B4RJW7</accession>
<dbReference type="KEGG" id="ngk:NGK_0427"/>
<dbReference type="AlphaFoldDB" id="B4RJW7"/>
<reference evidence="2 3" key="1">
    <citation type="journal article" date="2008" name="J. Bacteriol.">
        <title>Complete genome sequence of Neisseria gonorrhoeae NCCP11945.</title>
        <authorList>
            <person name="Chung G.T."/>
            <person name="Yoo J.S."/>
            <person name="Oh H.B."/>
            <person name="Lee Y.S."/>
            <person name="Cha S.H."/>
            <person name="Kim S.J."/>
            <person name="Yoo C.K."/>
        </authorList>
    </citation>
    <scope>NUCLEOTIDE SEQUENCE [LARGE SCALE GENOMIC DNA]</scope>
    <source>
        <strain evidence="2 3">NCCP11945</strain>
    </source>
</reference>